<keyword evidence="1" id="KW-0472">Membrane</keyword>
<reference evidence="2" key="1">
    <citation type="journal article" date="2020" name="Cell">
        <title>Large-Scale Comparative Analyses of Tick Genomes Elucidate Their Genetic Diversity and Vector Capacities.</title>
        <authorList>
            <consortium name="Tick Genome and Microbiome Consortium (TIGMIC)"/>
            <person name="Jia N."/>
            <person name="Wang J."/>
            <person name="Shi W."/>
            <person name="Du L."/>
            <person name="Sun Y."/>
            <person name="Zhan W."/>
            <person name="Jiang J.F."/>
            <person name="Wang Q."/>
            <person name="Zhang B."/>
            <person name="Ji P."/>
            <person name="Bell-Sakyi L."/>
            <person name="Cui X.M."/>
            <person name="Yuan T.T."/>
            <person name="Jiang B.G."/>
            <person name="Yang W.F."/>
            <person name="Lam T.T."/>
            <person name="Chang Q.C."/>
            <person name="Ding S.J."/>
            <person name="Wang X.J."/>
            <person name="Zhu J.G."/>
            <person name="Ruan X.D."/>
            <person name="Zhao L."/>
            <person name="Wei J.T."/>
            <person name="Ye R.Z."/>
            <person name="Que T.C."/>
            <person name="Du C.H."/>
            <person name="Zhou Y.H."/>
            <person name="Cheng J.X."/>
            <person name="Dai P.F."/>
            <person name="Guo W.B."/>
            <person name="Han X.H."/>
            <person name="Huang E.J."/>
            <person name="Li L.F."/>
            <person name="Wei W."/>
            <person name="Gao Y.C."/>
            <person name="Liu J.Z."/>
            <person name="Shao H.Z."/>
            <person name="Wang X."/>
            <person name="Wang C.C."/>
            <person name="Yang T.C."/>
            <person name="Huo Q.B."/>
            <person name="Li W."/>
            <person name="Chen H.Y."/>
            <person name="Chen S.E."/>
            <person name="Zhou L.G."/>
            <person name="Ni X.B."/>
            <person name="Tian J.H."/>
            <person name="Sheng Y."/>
            <person name="Liu T."/>
            <person name="Pan Y.S."/>
            <person name="Xia L.Y."/>
            <person name="Li J."/>
            <person name="Zhao F."/>
            <person name="Cao W.C."/>
        </authorList>
    </citation>
    <scope>NUCLEOTIDE SEQUENCE</scope>
    <source>
        <strain evidence="2">Rmic-2018</strain>
    </source>
</reference>
<feature type="transmembrane region" description="Helical" evidence="1">
    <location>
        <begin position="95"/>
        <end position="116"/>
    </location>
</feature>
<name>A0A9J6F452_RHIMP</name>
<dbReference type="VEuPathDB" id="VectorBase:LOC119179588"/>
<comment type="caution">
    <text evidence="2">The sequence shown here is derived from an EMBL/GenBank/DDBJ whole genome shotgun (WGS) entry which is preliminary data.</text>
</comment>
<feature type="transmembrane region" description="Helical" evidence="1">
    <location>
        <begin position="196"/>
        <end position="215"/>
    </location>
</feature>
<keyword evidence="1" id="KW-1133">Transmembrane helix</keyword>
<gene>
    <name evidence="2" type="ORF">HPB51_015805</name>
</gene>
<dbReference type="InterPro" id="IPR036259">
    <property type="entry name" value="MFS_trans_sf"/>
</dbReference>
<dbReference type="AlphaFoldDB" id="A0A9J6F452"/>
<accession>A0A9J6F452</accession>
<feature type="transmembrane region" description="Helical" evidence="1">
    <location>
        <begin position="294"/>
        <end position="314"/>
    </location>
</feature>
<dbReference type="InterPro" id="IPR011701">
    <property type="entry name" value="MFS"/>
</dbReference>
<dbReference type="Proteomes" id="UP000821866">
    <property type="component" value="Chromosome 1"/>
</dbReference>
<protein>
    <recommendedName>
        <fullName evidence="4">Monocarboxylate transporter</fullName>
    </recommendedName>
</protein>
<feature type="transmembrane region" description="Helical" evidence="1">
    <location>
        <begin position="227"/>
        <end position="250"/>
    </location>
</feature>
<keyword evidence="1" id="KW-0812">Transmembrane</keyword>
<proteinExistence type="predicted"/>
<dbReference type="EMBL" id="JABSTU010000001">
    <property type="protein sequence ID" value="KAH8041443.1"/>
    <property type="molecule type" value="Genomic_DNA"/>
</dbReference>
<dbReference type="GO" id="GO:0008028">
    <property type="term" value="F:monocarboxylic acid transmembrane transporter activity"/>
    <property type="evidence" value="ECO:0007669"/>
    <property type="project" value="TreeGrafter"/>
</dbReference>
<evidence type="ECO:0000313" key="3">
    <source>
        <dbReference type="Proteomes" id="UP000821866"/>
    </source>
</evidence>
<dbReference type="PANTHER" id="PTHR11360">
    <property type="entry name" value="MONOCARBOXYLATE TRANSPORTER"/>
    <property type="match status" value="1"/>
</dbReference>
<organism evidence="2 3">
    <name type="scientific">Rhipicephalus microplus</name>
    <name type="common">Cattle tick</name>
    <name type="synonym">Boophilus microplus</name>
    <dbReference type="NCBI Taxonomy" id="6941"/>
    <lineage>
        <taxon>Eukaryota</taxon>
        <taxon>Metazoa</taxon>
        <taxon>Ecdysozoa</taxon>
        <taxon>Arthropoda</taxon>
        <taxon>Chelicerata</taxon>
        <taxon>Arachnida</taxon>
        <taxon>Acari</taxon>
        <taxon>Parasitiformes</taxon>
        <taxon>Ixodida</taxon>
        <taxon>Ixodoidea</taxon>
        <taxon>Ixodidae</taxon>
        <taxon>Rhipicephalinae</taxon>
        <taxon>Rhipicephalus</taxon>
        <taxon>Boophilus</taxon>
    </lineage>
</organism>
<evidence type="ECO:0008006" key="4">
    <source>
        <dbReference type="Google" id="ProtNLM"/>
    </source>
</evidence>
<dbReference type="Gene3D" id="1.20.1250.20">
    <property type="entry name" value="MFS general substrate transporter like domains"/>
    <property type="match status" value="2"/>
</dbReference>
<keyword evidence="3" id="KW-1185">Reference proteome</keyword>
<dbReference type="Pfam" id="PF07690">
    <property type="entry name" value="MFS_1"/>
    <property type="match status" value="1"/>
</dbReference>
<dbReference type="PANTHER" id="PTHR11360:SF303">
    <property type="entry name" value="MAJOR FACILITATOR SUPERFAMILY (MFS) PROFILE DOMAIN-CONTAINING PROTEIN"/>
    <property type="match status" value="1"/>
</dbReference>
<feature type="transmembrane region" description="Helical" evidence="1">
    <location>
        <begin position="128"/>
        <end position="149"/>
    </location>
</feature>
<evidence type="ECO:0000256" key="1">
    <source>
        <dbReference type="SAM" id="Phobius"/>
    </source>
</evidence>
<evidence type="ECO:0000313" key="2">
    <source>
        <dbReference type="EMBL" id="KAH8041443.1"/>
    </source>
</evidence>
<reference evidence="2" key="2">
    <citation type="submission" date="2021-09" db="EMBL/GenBank/DDBJ databases">
        <authorList>
            <person name="Jia N."/>
            <person name="Wang J."/>
            <person name="Shi W."/>
            <person name="Du L."/>
            <person name="Sun Y."/>
            <person name="Zhan W."/>
            <person name="Jiang J."/>
            <person name="Wang Q."/>
            <person name="Zhang B."/>
            <person name="Ji P."/>
            <person name="Sakyi L.B."/>
            <person name="Cui X."/>
            <person name="Yuan T."/>
            <person name="Jiang B."/>
            <person name="Yang W."/>
            <person name="Lam T.T.-Y."/>
            <person name="Chang Q."/>
            <person name="Ding S."/>
            <person name="Wang X."/>
            <person name="Zhu J."/>
            <person name="Ruan X."/>
            <person name="Zhao L."/>
            <person name="Wei J."/>
            <person name="Que T."/>
            <person name="Du C."/>
            <person name="Cheng J."/>
            <person name="Dai P."/>
            <person name="Han X."/>
            <person name="Huang E."/>
            <person name="Gao Y."/>
            <person name="Liu J."/>
            <person name="Shao H."/>
            <person name="Ye R."/>
            <person name="Li L."/>
            <person name="Wei W."/>
            <person name="Wang X."/>
            <person name="Wang C."/>
            <person name="Huo Q."/>
            <person name="Li W."/>
            <person name="Guo W."/>
            <person name="Chen H."/>
            <person name="Chen S."/>
            <person name="Zhou L."/>
            <person name="Zhou L."/>
            <person name="Ni X."/>
            <person name="Tian J."/>
            <person name="Zhou Y."/>
            <person name="Sheng Y."/>
            <person name="Liu T."/>
            <person name="Pan Y."/>
            <person name="Xia L."/>
            <person name="Li J."/>
            <person name="Zhao F."/>
            <person name="Cao W."/>
        </authorList>
    </citation>
    <scope>NUCLEOTIDE SEQUENCE</scope>
    <source>
        <strain evidence="2">Rmic-2018</strain>
        <tissue evidence="2">Larvae</tissue>
    </source>
</reference>
<dbReference type="InterPro" id="IPR050327">
    <property type="entry name" value="Proton-linked_MCT"/>
</dbReference>
<dbReference type="SUPFAM" id="SSF103473">
    <property type="entry name" value="MFS general substrate transporter"/>
    <property type="match status" value="2"/>
</dbReference>
<sequence length="348" mass="37764">MPFIMATFKKVINIPKYTRASTDVPFDKWLQLFEVRTAAAAWAERDKLCYFSDYLEGLFSGVLIQYCGARRAATIGASLLTTGLSVSFFTKGVSFLVFSAGFLAGTGHGIIINSSVACVCRYFDRRRGAALGLIATGGTVAALVFAKVYEYLLAEYGVRGAFLIIGVDRADCVYALTFYAVADAIGRLFVPYLSDYGLISNCGLLTISYLALCILQQAAPFVVGKFGVWALSWAFGLPCGYIMVGAPQILSTEIGPKNLPIAYGFMTTATATESFLRPLLIGFFRDNYGSYNGLFRLIGGMLVVSFLFTLGLWITGRSKLREAADVDTDSPVISAEPETATDKKNTHI</sequence>